<comment type="caution">
    <text evidence="1">The sequence shown here is derived from an EMBL/GenBank/DDBJ whole genome shotgun (WGS) entry which is preliminary data.</text>
</comment>
<accession>A0A4C1Z5X6</accession>
<dbReference type="AlphaFoldDB" id="A0A4C1Z5X6"/>
<reference evidence="1 2" key="1">
    <citation type="journal article" date="2019" name="Commun. Biol.">
        <title>The bagworm genome reveals a unique fibroin gene that provides high tensile strength.</title>
        <authorList>
            <person name="Kono N."/>
            <person name="Nakamura H."/>
            <person name="Ohtoshi R."/>
            <person name="Tomita M."/>
            <person name="Numata K."/>
            <person name="Arakawa K."/>
        </authorList>
    </citation>
    <scope>NUCLEOTIDE SEQUENCE [LARGE SCALE GENOMIC DNA]</scope>
</reference>
<keyword evidence="2" id="KW-1185">Reference proteome</keyword>
<protein>
    <submittedName>
        <fullName evidence="1">Uncharacterized protein</fullName>
    </submittedName>
</protein>
<gene>
    <name evidence="1" type="ORF">EVAR_53777_1</name>
</gene>
<sequence length="143" mass="16400">MYDVTLKEIVKNGLGYCRNIQDSPCHTQAAERCKLVTEASSALRPNLRVLPASDRYETPTRTKRGVKSAGHLRRRGRGAARNAPERLRFRRRRALRGNASTCPVRLNRFPYRKPPALLGTFQNHVVTTPARRIRDEDVVQFEF</sequence>
<proteinExistence type="predicted"/>
<dbReference type="Proteomes" id="UP000299102">
    <property type="component" value="Unassembled WGS sequence"/>
</dbReference>
<organism evidence="1 2">
    <name type="scientific">Eumeta variegata</name>
    <name type="common">Bagworm moth</name>
    <name type="synonym">Eumeta japonica</name>
    <dbReference type="NCBI Taxonomy" id="151549"/>
    <lineage>
        <taxon>Eukaryota</taxon>
        <taxon>Metazoa</taxon>
        <taxon>Ecdysozoa</taxon>
        <taxon>Arthropoda</taxon>
        <taxon>Hexapoda</taxon>
        <taxon>Insecta</taxon>
        <taxon>Pterygota</taxon>
        <taxon>Neoptera</taxon>
        <taxon>Endopterygota</taxon>
        <taxon>Lepidoptera</taxon>
        <taxon>Glossata</taxon>
        <taxon>Ditrysia</taxon>
        <taxon>Tineoidea</taxon>
        <taxon>Psychidae</taxon>
        <taxon>Oiketicinae</taxon>
        <taxon>Eumeta</taxon>
    </lineage>
</organism>
<evidence type="ECO:0000313" key="2">
    <source>
        <dbReference type="Proteomes" id="UP000299102"/>
    </source>
</evidence>
<name>A0A4C1Z5X6_EUMVA</name>
<dbReference type="EMBL" id="BGZK01001558">
    <property type="protein sequence ID" value="GBP82319.1"/>
    <property type="molecule type" value="Genomic_DNA"/>
</dbReference>
<evidence type="ECO:0000313" key="1">
    <source>
        <dbReference type="EMBL" id="GBP82319.1"/>
    </source>
</evidence>